<keyword evidence="3 6" id="KW-0378">Hydrolase</keyword>
<reference evidence="6 7" key="1">
    <citation type="submission" date="2018-05" db="EMBL/GenBank/DDBJ databases">
        <title>Complete genome sequence of Megasphaera sp. AJH120T, isolated from the ceca of a chicken.</title>
        <authorList>
            <person name="Maki J."/>
            <person name="Looft T."/>
        </authorList>
    </citation>
    <scope>NUCLEOTIDE SEQUENCE [LARGE SCALE GENOMIC DNA]</scope>
    <source>
        <strain evidence="6 7">AJH120</strain>
    </source>
</reference>
<evidence type="ECO:0000256" key="1">
    <source>
        <dbReference type="ARBA" id="ARBA00001947"/>
    </source>
</evidence>
<name>A0A346AXF8_9FIRM</name>
<dbReference type="OrthoDB" id="9802248at2"/>
<keyword evidence="4" id="KW-0862">Zinc</keyword>
<dbReference type="InterPro" id="IPR051453">
    <property type="entry name" value="MBL_Glyoxalase_II"/>
</dbReference>
<evidence type="ECO:0000313" key="6">
    <source>
        <dbReference type="EMBL" id="AXL20551.1"/>
    </source>
</evidence>
<keyword evidence="7" id="KW-1185">Reference proteome</keyword>
<dbReference type="KEGG" id="meg:DKB62_02625"/>
<dbReference type="InterPro" id="IPR036866">
    <property type="entry name" value="RibonucZ/Hydroxyglut_hydro"/>
</dbReference>
<evidence type="ECO:0000313" key="7">
    <source>
        <dbReference type="Proteomes" id="UP000254337"/>
    </source>
</evidence>
<protein>
    <submittedName>
        <fullName evidence="6">MBL fold metallo-hydrolase</fullName>
    </submittedName>
</protein>
<dbReference type="CDD" id="cd06262">
    <property type="entry name" value="metallo-hydrolase-like_MBL-fold"/>
    <property type="match status" value="1"/>
</dbReference>
<evidence type="ECO:0000259" key="5">
    <source>
        <dbReference type="SMART" id="SM00849"/>
    </source>
</evidence>
<proteinExistence type="predicted"/>
<dbReference type="GO" id="GO:0016787">
    <property type="term" value="F:hydrolase activity"/>
    <property type="evidence" value="ECO:0007669"/>
    <property type="project" value="UniProtKB-KW"/>
</dbReference>
<dbReference type="RefSeq" id="WP_095629386.1">
    <property type="nucleotide sequence ID" value="NZ_CALYAU010000002.1"/>
</dbReference>
<dbReference type="EMBL" id="CP029462">
    <property type="protein sequence ID" value="AXL20551.1"/>
    <property type="molecule type" value="Genomic_DNA"/>
</dbReference>
<comment type="cofactor">
    <cofactor evidence="1">
        <name>Zn(2+)</name>
        <dbReference type="ChEBI" id="CHEBI:29105"/>
    </cofactor>
</comment>
<evidence type="ECO:0000256" key="4">
    <source>
        <dbReference type="ARBA" id="ARBA00022833"/>
    </source>
</evidence>
<sequence length="211" mass="23332">MSMKYMTMMLGPVMTNCYIVYDSETKDAMVVDPAWDYDKINQALEDHQLHLKFIFQTHGHADHIGALQELRNRKNVPVYIGEGDKDLISNSRNNLSLFMGHPIECASPDYIAHEGDTITLGNLSFTVIETPGHTPGGLCLYGEGVVFSGDTLFRYSVGRTDLYGGSSRTLISSINDKLMGLPDDTVVLPGHGPESTIGEERRGNPFLYGGW</sequence>
<dbReference type="GO" id="GO:0046872">
    <property type="term" value="F:metal ion binding"/>
    <property type="evidence" value="ECO:0007669"/>
    <property type="project" value="UniProtKB-KW"/>
</dbReference>
<dbReference type="SMART" id="SM00849">
    <property type="entry name" value="Lactamase_B"/>
    <property type="match status" value="1"/>
</dbReference>
<dbReference type="SUPFAM" id="SSF56281">
    <property type="entry name" value="Metallo-hydrolase/oxidoreductase"/>
    <property type="match status" value="1"/>
</dbReference>
<organism evidence="6 7">
    <name type="scientific">Megasphaera stantonii</name>
    <dbReference type="NCBI Taxonomy" id="2144175"/>
    <lineage>
        <taxon>Bacteria</taxon>
        <taxon>Bacillati</taxon>
        <taxon>Bacillota</taxon>
        <taxon>Negativicutes</taxon>
        <taxon>Veillonellales</taxon>
        <taxon>Veillonellaceae</taxon>
        <taxon>Megasphaera</taxon>
    </lineage>
</organism>
<dbReference type="AlphaFoldDB" id="A0A346AXF8"/>
<dbReference type="PANTHER" id="PTHR46233">
    <property type="entry name" value="HYDROXYACYLGLUTATHIONE HYDROLASE GLOC"/>
    <property type="match status" value="1"/>
</dbReference>
<accession>A0A346AXF8</accession>
<dbReference type="Pfam" id="PF00753">
    <property type="entry name" value="Lactamase_B"/>
    <property type="match status" value="1"/>
</dbReference>
<evidence type="ECO:0000256" key="2">
    <source>
        <dbReference type="ARBA" id="ARBA00022723"/>
    </source>
</evidence>
<gene>
    <name evidence="6" type="ORF">DKB62_02625</name>
</gene>
<feature type="domain" description="Metallo-beta-lactamase" evidence="5">
    <location>
        <begin position="14"/>
        <end position="191"/>
    </location>
</feature>
<keyword evidence="2" id="KW-0479">Metal-binding</keyword>
<dbReference type="InterPro" id="IPR001279">
    <property type="entry name" value="Metallo-B-lactamas"/>
</dbReference>
<evidence type="ECO:0000256" key="3">
    <source>
        <dbReference type="ARBA" id="ARBA00022801"/>
    </source>
</evidence>
<dbReference type="PANTHER" id="PTHR46233:SF3">
    <property type="entry name" value="HYDROXYACYLGLUTATHIONE HYDROLASE GLOC"/>
    <property type="match status" value="1"/>
</dbReference>
<dbReference type="Gene3D" id="3.60.15.10">
    <property type="entry name" value="Ribonuclease Z/Hydroxyacylglutathione hydrolase-like"/>
    <property type="match status" value="1"/>
</dbReference>
<dbReference type="Proteomes" id="UP000254337">
    <property type="component" value="Chromosome"/>
</dbReference>